<dbReference type="eggNOG" id="COG0261">
    <property type="taxonomic scope" value="Bacteria"/>
</dbReference>
<protein>
    <recommendedName>
        <fullName evidence="4">Large ribosomal subunit protein bL21</fullName>
    </recommendedName>
</protein>
<reference evidence="6 7" key="1">
    <citation type="submission" date="2010-12" db="EMBL/GenBank/DDBJ databases">
        <title>Whole genome sequence of Anaerolinea thermophila UNI-1.</title>
        <authorList>
            <person name="Narita-Yamada S."/>
            <person name="Kishi E."/>
            <person name="Watanabe Y."/>
            <person name="Takasaki K."/>
            <person name="Ankai A."/>
            <person name="Oguchi A."/>
            <person name="Fukui S."/>
            <person name="Takahashi M."/>
            <person name="Yashiro I."/>
            <person name="Hosoyama A."/>
            <person name="Sekiguchi Y."/>
            <person name="Hanada S."/>
            <person name="Fujita N."/>
        </authorList>
    </citation>
    <scope>NUCLEOTIDE SEQUENCE [LARGE SCALE GENOMIC DNA]</scope>
    <source>
        <strain evidence="7">DSM 14523 / JCM 11388 / NBRC 100420 / UNI-1</strain>
    </source>
</reference>
<dbReference type="GO" id="GO:0003735">
    <property type="term" value="F:structural constituent of ribosome"/>
    <property type="evidence" value="ECO:0007669"/>
    <property type="project" value="InterPro"/>
</dbReference>
<dbReference type="HOGENOM" id="CLU_061463_3_2_0"/>
<dbReference type="SUPFAM" id="SSF141091">
    <property type="entry name" value="L21p-like"/>
    <property type="match status" value="1"/>
</dbReference>
<dbReference type="InterPro" id="IPR028909">
    <property type="entry name" value="bL21-like"/>
</dbReference>
<dbReference type="InterPro" id="IPR001787">
    <property type="entry name" value="Ribosomal_bL21"/>
</dbReference>
<accession>E8MZJ0</accession>
<dbReference type="Proteomes" id="UP000008922">
    <property type="component" value="Chromosome"/>
</dbReference>
<sequence length="107" mass="11861">MCMKYAIVESGGKQYKAVEGDTIEVDLLKVEPGQSVKLDRVLLLVDGEQVSVGAPVVKGAAVNATVVEHFKGPKLINFHYRPKKRIRVKTGHRQTYTRLLVNSIEAE</sequence>
<evidence type="ECO:0000256" key="4">
    <source>
        <dbReference type="HAMAP-Rule" id="MF_01363"/>
    </source>
</evidence>
<dbReference type="PANTHER" id="PTHR21349">
    <property type="entry name" value="50S RIBOSOMAL PROTEIN L21"/>
    <property type="match status" value="1"/>
</dbReference>
<keyword evidence="4 5" id="KW-0694">RNA-binding</keyword>
<dbReference type="InParanoid" id="E8MZJ0"/>
<comment type="similarity">
    <text evidence="1 4 5">Belongs to the bacterial ribosomal protein bL21 family.</text>
</comment>
<keyword evidence="4 5" id="KW-0699">rRNA-binding</keyword>
<evidence type="ECO:0000256" key="5">
    <source>
        <dbReference type="RuleBase" id="RU000562"/>
    </source>
</evidence>
<dbReference type="KEGG" id="atm:ANT_25120"/>
<dbReference type="GO" id="GO:0005737">
    <property type="term" value="C:cytoplasm"/>
    <property type="evidence" value="ECO:0007669"/>
    <property type="project" value="UniProtKB-ARBA"/>
</dbReference>
<dbReference type="GO" id="GO:1990904">
    <property type="term" value="C:ribonucleoprotein complex"/>
    <property type="evidence" value="ECO:0007669"/>
    <property type="project" value="UniProtKB-KW"/>
</dbReference>
<keyword evidence="3 4" id="KW-0687">Ribonucleoprotein</keyword>
<dbReference type="FunCoup" id="E8MZJ0">
    <property type="interactions" value="335"/>
</dbReference>
<proteinExistence type="inferred from homology"/>
<dbReference type="InterPro" id="IPR036164">
    <property type="entry name" value="bL21-like_sf"/>
</dbReference>
<dbReference type="EMBL" id="AP012029">
    <property type="protein sequence ID" value="BAJ64538.1"/>
    <property type="molecule type" value="Genomic_DNA"/>
</dbReference>
<dbReference type="Pfam" id="PF00829">
    <property type="entry name" value="Ribosomal_L21p"/>
    <property type="match status" value="1"/>
</dbReference>
<dbReference type="HAMAP" id="MF_01363">
    <property type="entry name" value="Ribosomal_bL21"/>
    <property type="match status" value="1"/>
</dbReference>
<gene>
    <name evidence="4 6" type="primary">rplU</name>
    <name evidence="6" type="ordered locus">ANT_25120</name>
</gene>
<dbReference type="AlphaFoldDB" id="E8MZJ0"/>
<dbReference type="STRING" id="926569.ANT_25120"/>
<dbReference type="GO" id="GO:0005840">
    <property type="term" value="C:ribosome"/>
    <property type="evidence" value="ECO:0007669"/>
    <property type="project" value="UniProtKB-KW"/>
</dbReference>
<keyword evidence="7" id="KW-1185">Reference proteome</keyword>
<comment type="subunit">
    <text evidence="4">Part of the 50S ribosomal subunit. Contacts protein L20.</text>
</comment>
<keyword evidence="2 4" id="KW-0689">Ribosomal protein</keyword>
<dbReference type="GO" id="GO:0019843">
    <property type="term" value="F:rRNA binding"/>
    <property type="evidence" value="ECO:0007669"/>
    <property type="project" value="UniProtKB-UniRule"/>
</dbReference>
<dbReference type="NCBIfam" id="TIGR00061">
    <property type="entry name" value="L21"/>
    <property type="match status" value="1"/>
</dbReference>
<evidence type="ECO:0000256" key="3">
    <source>
        <dbReference type="ARBA" id="ARBA00023274"/>
    </source>
</evidence>
<evidence type="ECO:0000256" key="2">
    <source>
        <dbReference type="ARBA" id="ARBA00022980"/>
    </source>
</evidence>
<evidence type="ECO:0000256" key="1">
    <source>
        <dbReference type="ARBA" id="ARBA00008563"/>
    </source>
</evidence>
<name>E8MZJ0_ANATU</name>
<organism evidence="6 7">
    <name type="scientific">Anaerolinea thermophila (strain DSM 14523 / JCM 11388 / NBRC 100420 / UNI-1)</name>
    <dbReference type="NCBI Taxonomy" id="926569"/>
    <lineage>
        <taxon>Bacteria</taxon>
        <taxon>Bacillati</taxon>
        <taxon>Chloroflexota</taxon>
        <taxon>Anaerolineae</taxon>
        <taxon>Anaerolineales</taxon>
        <taxon>Anaerolineaceae</taxon>
        <taxon>Anaerolinea</taxon>
    </lineage>
</organism>
<evidence type="ECO:0000313" key="7">
    <source>
        <dbReference type="Proteomes" id="UP000008922"/>
    </source>
</evidence>
<dbReference type="PANTHER" id="PTHR21349:SF0">
    <property type="entry name" value="LARGE RIBOSOMAL SUBUNIT PROTEIN BL21M"/>
    <property type="match status" value="1"/>
</dbReference>
<evidence type="ECO:0000313" key="6">
    <source>
        <dbReference type="EMBL" id="BAJ64538.1"/>
    </source>
</evidence>
<dbReference type="GO" id="GO:0006412">
    <property type="term" value="P:translation"/>
    <property type="evidence" value="ECO:0007669"/>
    <property type="project" value="UniProtKB-UniRule"/>
</dbReference>
<comment type="function">
    <text evidence="4 5">This protein binds to 23S rRNA in the presence of protein L20.</text>
</comment>